<reference evidence="2 3" key="2">
    <citation type="journal article" date="2017" name="Sci. Rep.">
        <title>Ant-infecting Ophiocordyceps genomes reveal a high diversity of potential behavioral manipulation genes and a possible major role for enterotoxins.</title>
        <authorList>
            <person name="de Bekker C."/>
            <person name="Ohm R.A."/>
            <person name="Evans H.C."/>
            <person name="Brachmann A."/>
            <person name="Hughes D.P."/>
        </authorList>
    </citation>
    <scope>NUCLEOTIDE SEQUENCE [LARGE SCALE GENOMIC DNA]</scope>
    <source>
        <strain evidence="2 3">SC16a</strain>
    </source>
</reference>
<dbReference type="EMBL" id="LAZP02000197">
    <property type="protein sequence ID" value="PFH59461.1"/>
    <property type="molecule type" value="Genomic_DNA"/>
</dbReference>
<feature type="region of interest" description="Disordered" evidence="1">
    <location>
        <begin position="522"/>
        <end position="550"/>
    </location>
</feature>
<gene>
    <name evidence="2" type="ORF">XA68_12293</name>
</gene>
<organism evidence="2 3">
    <name type="scientific">Ophiocordyceps unilateralis</name>
    <name type="common">Zombie-ant fungus</name>
    <name type="synonym">Torrubia unilateralis</name>
    <dbReference type="NCBI Taxonomy" id="268505"/>
    <lineage>
        <taxon>Eukaryota</taxon>
        <taxon>Fungi</taxon>
        <taxon>Dikarya</taxon>
        <taxon>Ascomycota</taxon>
        <taxon>Pezizomycotina</taxon>
        <taxon>Sordariomycetes</taxon>
        <taxon>Hypocreomycetidae</taxon>
        <taxon>Hypocreales</taxon>
        <taxon>Ophiocordycipitaceae</taxon>
        <taxon>Ophiocordyceps</taxon>
    </lineage>
</organism>
<reference evidence="2 3" key="1">
    <citation type="journal article" date="2015" name="BMC Genomics">
        <title>Gene expression during zombie ant biting behavior reflects the complexity underlying fungal parasitic behavioral manipulation.</title>
        <authorList>
            <person name="de Bekker C."/>
            <person name="Ohm R.A."/>
            <person name="Loreto R.G."/>
            <person name="Sebastian A."/>
            <person name="Albert I."/>
            <person name="Merrow M."/>
            <person name="Brachmann A."/>
            <person name="Hughes D.P."/>
        </authorList>
    </citation>
    <scope>NUCLEOTIDE SEQUENCE [LARGE SCALE GENOMIC DNA]</scope>
    <source>
        <strain evidence="2 3">SC16a</strain>
    </source>
</reference>
<keyword evidence="3" id="KW-1185">Reference proteome</keyword>
<feature type="region of interest" description="Disordered" evidence="1">
    <location>
        <begin position="164"/>
        <end position="194"/>
    </location>
</feature>
<proteinExistence type="predicted"/>
<comment type="caution">
    <text evidence="2">The sequence shown here is derived from an EMBL/GenBank/DDBJ whole genome shotgun (WGS) entry which is preliminary data.</text>
</comment>
<accession>A0A2A9PEN0</accession>
<sequence>MTPKVIKLRHVQQLHLSLNALDVLDPRCIHWEVPGYPSERDDVPFLESKPAALRMQDLTNRALALLSRFDKGQLVAFSWELGSCLPVEVLQRLASRQKRIQSLRLATDGHCEKLPVPDPLSSVKFDRLESFTWSGVTDLFAANCFLYRHRAKLQHVELAMSSHAPRHNEKSAPSDGFANHIWKENRRPPSTSPTRSLVLHSVQVLCLSRMPVAASLLTKVVDMSTLSSLTLRECPGWSVALSVAAKEISGPFRLRTLEIQSAMEVWHDDGSTGLDWSWLAFFKKTVHLKKLFLGLELLTEEEAGLTIWEAIDVLCDVLTDLVIHFRERSSLKWQDDAFDAGGGCIVNPLTGLCSWNPLAAAEMEALGISCSPKNLMTVLKPYASKKSLRFLHIRQTKTDVGYLGSYAFVDMYDNTDGAPLLTDFTNLMRWAFGPHGIQSLEAMAFGEFANGWPLPGHSFFVKRNRRRAQGYDIVEVHSDQGSRLLTENRTLLEACPLVQNMVPNKGMDMGLMTKSRLQRPCGYYEGDTDDESKLGLHSQTEEAESDSDLDAGYLAEAETPAQRYRRVVKNHQRKRRKIAGGWN</sequence>
<evidence type="ECO:0000256" key="1">
    <source>
        <dbReference type="SAM" id="MobiDB-lite"/>
    </source>
</evidence>
<dbReference type="AlphaFoldDB" id="A0A2A9PEN0"/>
<evidence type="ECO:0000313" key="2">
    <source>
        <dbReference type="EMBL" id="PFH59461.1"/>
    </source>
</evidence>
<evidence type="ECO:0000313" key="3">
    <source>
        <dbReference type="Proteomes" id="UP000037136"/>
    </source>
</evidence>
<name>A0A2A9PEN0_OPHUN</name>
<dbReference type="Proteomes" id="UP000037136">
    <property type="component" value="Unassembled WGS sequence"/>
</dbReference>
<dbReference type="OrthoDB" id="1720422at2759"/>
<protein>
    <submittedName>
        <fullName evidence="2">Uncharacterized protein</fullName>
    </submittedName>
</protein>